<sequence length="276" mass="30895">MPGKVATFFSFGPRPASLLFLELQEAVKQESYEITSSSGVIINVSGPNPMFDNTSHLWKSCKMAASLVLLMAAHPTPESMYEALKPQSRSMGGMPTLESIKSSTPDSLSKTFQEAKRAAIDEGATTVMGVKLLDKHIFELVRRGTSERFFSFAHTFTMGVGPEGVVIWQAFGEHGYRLDEYINDEHAGVRSWDQAKDFVDSFEKLIRCKGNWSAKINKLYKKLFLIDINEICSAKGPERPVTPKFSPHVSIHYIKDVKCEDVTKFTWATDRLCIPT</sequence>
<proteinExistence type="predicted"/>
<dbReference type="AlphaFoldDB" id="A0AAN9UKD2"/>
<evidence type="ECO:0000313" key="2">
    <source>
        <dbReference type="Proteomes" id="UP001320245"/>
    </source>
</evidence>
<reference evidence="1 2" key="1">
    <citation type="journal article" date="2023" name="PLoS ONE">
        <title>Cytospora paraplurivora sp. nov. isolated from orchards with fruit tree decline syndrome in Ontario, Canada.</title>
        <authorList>
            <person name="Ilyukhin E."/>
            <person name="Nguyen H.D.T."/>
            <person name="Castle A.J."/>
            <person name="Ellouze W."/>
        </authorList>
    </citation>
    <scope>NUCLEOTIDE SEQUENCE [LARGE SCALE GENOMIC DNA]</scope>
    <source>
        <strain evidence="1 2">FDS-564</strain>
    </source>
</reference>
<organism evidence="1 2">
    <name type="scientific">Cytospora paraplurivora</name>
    <dbReference type="NCBI Taxonomy" id="2898453"/>
    <lineage>
        <taxon>Eukaryota</taxon>
        <taxon>Fungi</taxon>
        <taxon>Dikarya</taxon>
        <taxon>Ascomycota</taxon>
        <taxon>Pezizomycotina</taxon>
        <taxon>Sordariomycetes</taxon>
        <taxon>Sordariomycetidae</taxon>
        <taxon>Diaporthales</taxon>
        <taxon>Cytosporaceae</taxon>
        <taxon>Cytospora</taxon>
    </lineage>
</organism>
<evidence type="ECO:0000313" key="1">
    <source>
        <dbReference type="EMBL" id="KAK7748527.1"/>
    </source>
</evidence>
<gene>
    <name evidence="1" type="ORF">SLS53_000547</name>
</gene>
<comment type="caution">
    <text evidence="1">The sequence shown here is derived from an EMBL/GenBank/DDBJ whole genome shotgun (WGS) entry which is preliminary data.</text>
</comment>
<dbReference type="Proteomes" id="UP001320245">
    <property type="component" value="Unassembled WGS sequence"/>
</dbReference>
<accession>A0AAN9UKD2</accession>
<name>A0AAN9UKD2_9PEZI</name>
<keyword evidence="2" id="KW-1185">Reference proteome</keyword>
<protein>
    <submittedName>
        <fullName evidence="1">Uncharacterized protein</fullName>
    </submittedName>
</protein>
<dbReference type="EMBL" id="JAJSPL020000002">
    <property type="protein sequence ID" value="KAK7748527.1"/>
    <property type="molecule type" value="Genomic_DNA"/>
</dbReference>